<reference evidence="2" key="1">
    <citation type="submission" date="2022-11" db="EMBL/GenBank/DDBJ databases">
        <title>Centuries of genome instability and evolution in soft-shell clam transmissible cancer (bioRxiv).</title>
        <authorList>
            <person name="Hart S.F.M."/>
            <person name="Yonemitsu M.A."/>
            <person name="Giersch R.M."/>
            <person name="Beal B.F."/>
            <person name="Arriagada G."/>
            <person name="Davis B.W."/>
            <person name="Ostrander E.A."/>
            <person name="Goff S.P."/>
            <person name="Metzger M.J."/>
        </authorList>
    </citation>
    <scope>NUCLEOTIDE SEQUENCE</scope>
    <source>
        <strain evidence="2">MELC-2E11</strain>
        <tissue evidence="2">Siphon/mantle</tissue>
    </source>
</reference>
<dbReference type="PANTHER" id="PTHR20905:SF1">
    <property type="entry name" value="AT07410P-RELATED"/>
    <property type="match status" value="1"/>
</dbReference>
<dbReference type="Pfam" id="PF13673">
    <property type="entry name" value="Acetyltransf_10"/>
    <property type="match status" value="1"/>
</dbReference>
<protein>
    <submittedName>
        <fullName evidence="2">DNAT-like protein</fullName>
    </submittedName>
</protein>
<feature type="domain" description="N-acetyltransferase" evidence="1">
    <location>
        <begin position="185"/>
        <end position="250"/>
    </location>
</feature>
<dbReference type="InterPro" id="IPR000182">
    <property type="entry name" value="GNAT_dom"/>
</dbReference>
<sequence length="279" mass="32048">MVSRAQTYKNQSLAFKLIKAAIDMIRYLDIPAVHIKREASPNCSKMIFYDNAGYKELSYQPLETFYSGRTHGARLVRITEEFYECALDVVRKYFILEEPVNKAVGMQWTDELRELWLSSFRLHLSIAAVNEVDGDIMAIRTTRITRKTDFVDPGTFQNQGLKRLFLIFNHCDQKADFFNRFGITEALHFYGLGCADKYQHQGLASKLFKAAIDMVRYLDIPDVYITGEATSNYSKKIYENAGFVELFEQSFATFKVKGEVVVPNTGIHKSMKKYGLKAT</sequence>
<organism evidence="2 3">
    <name type="scientific">Mya arenaria</name>
    <name type="common">Soft-shell clam</name>
    <dbReference type="NCBI Taxonomy" id="6604"/>
    <lineage>
        <taxon>Eukaryota</taxon>
        <taxon>Metazoa</taxon>
        <taxon>Spiralia</taxon>
        <taxon>Lophotrochozoa</taxon>
        <taxon>Mollusca</taxon>
        <taxon>Bivalvia</taxon>
        <taxon>Autobranchia</taxon>
        <taxon>Heteroconchia</taxon>
        <taxon>Euheterodonta</taxon>
        <taxon>Imparidentia</taxon>
        <taxon>Neoheterodontei</taxon>
        <taxon>Myida</taxon>
        <taxon>Myoidea</taxon>
        <taxon>Myidae</taxon>
        <taxon>Mya</taxon>
    </lineage>
</organism>
<name>A0ABY7EWK1_MYAAR</name>
<accession>A0ABY7EWK1</accession>
<evidence type="ECO:0000259" key="1">
    <source>
        <dbReference type="Pfam" id="PF13673"/>
    </source>
</evidence>
<dbReference type="PANTHER" id="PTHR20905">
    <property type="entry name" value="N-ACETYLTRANSFERASE-RELATED"/>
    <property type="match status" value="1"/>
</dbReference>
<proteinExistence type="predicted"/>
<evidence type="ECO:0000313" key="3">
    <source>
        <dbReference type="Proteomes" id="UP001164746"/>
    </source>
</evidence>
<dbReference type="InterPro" id="IPR016181">
    <property type="entry name" value="Acyl_CoA_acyltransferase"/>
</dbReference>
<keyword evidence="3" id="KW-1185">Reference proteome</keyword>
<dbReference type="EMBL" id="CP111019">
    <property type="protein sequence ID" value="WAR12799.1"/>
    <property type="molecule type" value="Genomic_DNA"/>
</dbReference>
<dbReference type="Proteomes" id="UP001164746">
    <property type="component" value="Chromosome 8"/>
</dbReference>
<gene>
    <name evidence="2" type="ORF">MAR_026979</name>
</gene>
<dbReference type="SUPFAM" id="SSF55729">
    <property type="entry name" value="Acyl-CoA N-acyltransferases (Nat)"/>
    <property type="match status" value="1"/>
</dbReference>
<evidence type="ECO:0000313" key="2">
    <source>
        <dbReference type="EMBL" id="WAR12799.1"/>
    </source>
</evidence>
<dbReference type="Gene3D" id="3.40.630.30">
    <property type="match status" value="1"/>
</dbReference>